<proteinExistence type="predicted"/>
<evidence type="ECO:0000313" key="2">
    <source>
        <dbReference type="EMBL" id="EFG03993.2"/>
    </source>
</evidence>
<protein>
    <recommendedName>
        <fullName evidence="4">2'-5' RNA ligase</fullName>
    </recommendedName>
</protein>
<dbReference type="RefSeq" id="WP_003963133.1">
    <property type="nucleotide sequence ID" value="NZ_CM000914.1"/>
</dbReference>
<organism evidence="2 3">
    <name type="scientific">Streptomyces clavuligerus</name>
    <dbReference type="NCBI Taxonomy" id="1901"/>
    <lineage>
        <taxon>Bacteria</taxon>
        <taxon>Bacillati</taxon>
        <taxon>Actinomycetota</taxon>
        <taxon>Actinomycetes</taxon>
        <taxon>Kitasatosporales</taxon>
        <taxon>Streptomycetaceae</taxon>
        <taxon>Streptomyces</taxon>
    </lineage>
</organism>
<name>D5SJA0_STRCL</name>
<dbReference type="Proteomes" id="UP000002357">
    <property type="component" value="Plasmid pSCL4"/>
</dbReference>
<sequence length="264" mass="29027">MPPVPRPADRSFPTAPPTDATRPRAITANDWSAFAALARMADHWDRPRWTTGHRAYYWMLLPRTPELTALTRHCQQHLAPLRLDPIPDSGLHITLAKIGNRTDGTPEQLAGLARTVSEHAPRAFTLSARPLTGSRDAVRHSLTTWTPLLRLHTVLTAAARRHGLPAGRPTAHFRPHLGIAYNNRERDAHPVIDAVAELRTLPAVPLSIDRAELVELRREGPTYRWNPLHTARLAPSIPAGPGRPTPGPGSRPPRAPDRVRAGGG</sequence>
<feature type="region of interest" description="Disordered" evidence="1">
    <location>
        <begin position="1"/>
        <end position="23"/>
    </location>
</feature>
<accession>D5SJA0</accession>
<keyword evidence="3" id="KW-1185">Reference proteome</keyword>
<dbReference type="OrthoDB" id="4541754at2"/>
<dbReference type="SUPFAM" id="SSF55144">
    <property type="entry name" value="LigT-like"/>
    <property type="match status" value="1"/>
</dbReference>
<feature type="region of interest" description="Disordered" evidence="1">
    <location>
        <begin position="228"/>
        <end position="264"/>
    </location>
</feature>
<dbReference type="Gene3D" id="3.90.1140.10">
    <property type="entry name" value="Cyclic phosphodiesterase"/>
    <property type="match status" value="1"/>
</dbReference>
<keyword evidence="2" id="KW-0614">Plasmid</keyword>
<gene>
    <name evidence="2" type="ORF">SCLAV_p0503</name>
</gene>
<dbReference type="InterPro" id="IPR009097">
    <property type="entry name" value="Cyclic_Pdiesterase"/>
</dbReference>
<evidence type="ECO:0008006" key="4">
    <source>
        <dbReference type="Google" id="ProtNLM"/>
    </source>
</evidence>
<evidence type="ECO:0000256" key="1">
    <source>
        <dbReference type="SAM" id="MobiDB-lite"/>
    </source>
</evidence>
<dbReference type="Pfam" id="PF13563">
    <property type="entry name" value="2_5_RNA_ligase2"/>
    <property type="match status" value="1"/>
</dbReference>
<geneLocation type="plasmid" evidence="2 3">
    <name>pSCL4</name>
</geneLocation>
<feature type="compositionally biased region" description="Basic and acidic residues" evidence="1">
    <location>
        <begin position="254"/>
        <end position="264"/>
    </location>
</feature>
<evidence type="ECO:0000313" key="3">
    <source>
        <dbReference type="Proteomes" id="UP000002357"/>
    </source>
</evidence>
<dbReference type="EMBL" id="CM000914">
    <property type="protein sequence ID" value="EFG03993.2"/>
    <property type="molecule type" value="Genomic_DNA"/>
</dbReference>
<dbReference type="eggNOG" id="COG1514">
    <property type="taxonomic scope" value="Bacteria"/>
</dbReference>
<reference evidence="2 3" key="1">
    <citation type="journal article" date="2010" name="Genome Biol. Evol.">
        <title>The sequence of a 1.8-mb bacterial linear plasmid reveals a rich evolutionary reservoir of secondary metabolic pathways.</title>
        <authorList>
            <person name="Medema M.H."/>
            <person name="Trefzer A."/>
            <person name="Kovalchuk A."/>
            <person name="van den Berg M."/>
            <person name="Mueller U."/>
            <person name="Heijne W."/>
            <person name="Wu L."/>
            <person name="Alam M.T."/>
            <person name="Ronning C.M."/>
            <person name="Nierman W.C."/>
            <person name="Bovenberg R.A.L."/>
            <person name="Breitling R."/>
            <person name="Takano E."/>
        </authorList>
    </citation>
    <scope>NUCLEOTIDE SEQUENCE [LARGE SCALE GENOMIC DNA]</scope>
    <source>
        <strain evidence="3">ATCC 27064 / DSM 738 / JCM 4710 / NBRC 13307 / NCIMB 12785 / NRRL 3585 / VKM Ac-602</strain>
        <plasmid evidence="2">pSCL4</plasmid>
    </source>
</reference>
<dbReference type="AlphaFoldDB" id="D5SJA0"/>
<dbReference type="GeneID" id="93733642"/>
<feature type="compositionally biased region" description="Pro residues" evidence="1">
    <location>
        <begin position="241"/>
        <end position="253"/>
    </location>
</feature>